<evidence type="ECO:0000313" key="2">
    <source>
        <dbReference type="EMBL" id="MBR7783846.1"/>
    </source>
</evidence>
<protein>
    <submittedName>
        <fullName evidence="2">Uncharacterized protein</fullName>
    </submittedName>
</protein>
<dbReference type="RefSeq" id="WP_212689119.1">
    <property type="nucleotide sequence ID" value="NZ_JAGSPN010000015.1"/>
</dbReference>
<reference evidence="2" key="1">
    <citation type="submission" date="2021-04" db="EMBL/GenBank/DDBJ databases">
        <title>novel species isolated from subtropical streams in China.</title>
        <authorList>
            <person name="Lu H."/>
        </authorList>
    </citation>
    <scope>NUCLEOTIDE SEQUENCE</scope>
    <source>
        <strain evidence="2">LFS511W</strain>
    </source>
</reference>
<keyword evidence="1" id="KW-1133">Transmembrane helix</keyword>
<keyword evidence="1" id="KW-0472">Membrane</keyword>
<keyword evidence="1" id="KW-0812">Transmembrane</keyword>
<organism evidence="2 3">
    <name type="scientific">Undibacterium luofuense</name>
    <dbReference type="NCBI Taxonomy" id="2828733"/>
    <lineage>
        <taxon>Bacteria</taxon>
        <taxon>Pseudomonadati</taxon>
        <taxon>Pseudomonadota</taxon>
        <taxon>Betaproteobacteria</taxon>
        <taxon>Burkholderiales</taxon>
        <taxon>Oxalobacteraceae</taxon>
        <taxon>Undibacterium</taxon>
    </lineage>
</organism>
<evidence type="ECO:0000256" key="1">
    <source>
        <dbReference type="SAM" id="Phobius"/>
    </source>
</evidence>
<dbReference type="Proteomes" id="UP000680067">
    <property type="component" value="Unassembled WGS sequence"/>
</dbReference>
<gene>
    <name evidence="2" type="ORF">KDM89_16995</name>
</gene>
<name>A0A941DS32_9BURK</name>
<sequence length="237" mass="27213">MTAHKLIRMGSAFHINYVNFTDGRLLGFELRCEQCQTPYWLEEHHYPHFTAERLPLDQLIRETHPDYHQRFAQVLALSQKARTEPMQLMAEERHFLMASALVALSYKWERHESGTRARLALCWQASIGLLFAGAVYAVAEAHAEPLTWTLAGIMAGSALLITTGLRRWARQQYLRRHIYPALARSMAPLQLPVSELQQVLRELREDGYELASVLDETSLLHEADRYLQLSPIHGINA</sequence>
<accession>A0A941DS32</accession>
<feature type="transmembrane region" description="Helical" evidence="1">
    <location>
        <begin position="145"/>
        <end position="165"/>
    </location>
</feature>
<dbReference type="AlphaFoldDB" id="A0A941DS32"/>
<proteinExistence type="predicted"/>
<feature type="transmembrane region" description="Helical" evidence="1">
    <location>
        <begin position="119"/>
        <end position="139"/>
    </location>
</feature>
<evidence type="ECO:0000313" key="3">
    <source>
        <dbReference type="Proteomes" id="UP000680067"/>
    </source>
</evidence>
<dbReference type="EMBL" id="JAGSPN010000015">
    <property type="protein sequence ID" value="MBR7783846.1"/>
    <property type="molecule type" value="Genomic_DNA"/>
</dbReference>
<comment type="caution">
    <text evidence="2">The sequence shown here is derived from an EMBL/GenBank/DDBJ whole genome shotgun (WGS) entry which is preliminary data.</text>
</comment>
<keyword evidence="3" id="KW-1185">Reference proteome</keyword>